<proteinExistence type="predicted"/>
<dbReference type="OrthoDB" id="9811281at2"/>
<evidence type="ECO:0000313" key="6">
    <source>
        <dbReference type="EMBL" id="PWW02172.1"/>
    </source>
</evidence>
<dbReference type="GO" id="GO:0020037">
    <property type="term" value="F:heme binding"/>
    <property type="evidence" value="ECO:0007669"/>
    <property type="project" value="InterPro"/>
</dbReference>
<accession>A0A317PMP7</accession>
<feature type="domain" description="Cytochrome c" evidence="5">
    <location>
        <begin position="41"/>
        <end position="149"/>
    </location>
</feature>
<dbReference type="InterPro" id="IPR009056">
    <property type="entry name" value="Cyt_c-like_dom"/>
</dbReference>
<dbReference type="Proteomes" id="UP000246352">
    <property type="component" value="Unassembled WGS sequence"/>
</dbReference>
<comment type="caution">
    <text evidence="6">The sequence shown here is derived from an EMBL/GenBank/DDBJ whole genome shotgun (WGS) entry which is preliminary data.</text>
</comment>
<keyword evidence="2 4" id="KW-0479">Metal-binding</keyword>
<evidence type="ECO:0000256" key="4">
    <source>
        <dbReference type="PROSITE-ProRule" id="PRU00433"/>
    </source>
</evidence>
<evidence type="ECO:0000259" key="5">
    <source>
        <dbReference type="PROSITE" id="PS51007"/>
    </source>
</evidence>
<dbReference type="SUPFAM" id="SSF46626">
    <property type="entry name" value="Cytochrome c"/>
    <property type="match status" value="2"/>
</dbReference>
<dbReference type="InterPro" id="IPR036909">
    <property type="entry name" value="Cyt_c-like_dom_sf"/>
</dbReference>
<evidence type="ECO:0000256" key="1">
    <source>
        <dbReference type="ARBA" id="ARBA00022617"/>
    </source>
</evidence>
<gene>
    <name evidence="6" type="ORF">DFR52_102840</name>
</gene>
<name>A0A317PMP7_9HYPH</name>
<feature type="domain" description="Cytochrome c" evidence="5">
    <location>
        <begin position="191"/>
        <end position="300"/>
    </location>
</feature>
<dbReference type="GO" id="GO:0046872">
    <property type="term" value="F:metal ion binding"/>
    <property type="evidence" value="ECO:0007669"/>
    <property type="project" value="UniProtKB-KW"/>
</dbReference>
<evidence type="ECO:0000256" key="2">
    <source>
        <dbReference type="ARBA" id="ARBA00022723"/>
    </source>
</evidence>
<keyword evidence="1 4" id="KW-0349">Heme</keyword>
<dbReference type="PANTHER" id="PTHR35008">
    <property type="entry name" value="BLL4482 PROTEIN-RELATED"/>
    <property type="match status" value="1"/>
</dbReference>
<sequence length="310" mass="32486">MRALLKILVALAVIAGAAFWFLTEPQPVEFSRVQQLITMRSDAARGEQVFWAGGCASCHAAAGAEGDARLVLSGGVRLKSDFGTFVAPNISPDPVAGIGNWTIAEFANAMLAGVAPDGGHYYPSFPYGSYSRMSDADIADLYAFLNTLPPSGVASAPHELAFPFSVRRLVGGWKLLYFNAAPRVTLASADAVLARGQYLVEGPGHCGECHTPRDLIGGFRSGEWLAGAPNPEGEGIIPNITPGGSDISGWSAGDIATYLETGFTPDFDTVGGSMVEVVRNLAHLPASDREAIAAYLKAIPARPNGYSAAN</sequence>
<dbReference type="GO" id="GO:0009055">
    <property type="term" value="F:electron transfer activity"/>
    <property type="evidence" value="ECO:0007669"/>
    <property type="project" value="InterPro"/>
</dbReference>
<dbReference type="Pfam" id="PF00034">
    <property type="entry name" value="Cytochrom_C"/>
    <property type="match status" value="1"/>
</dbReference>
<reference evidence="6 7" key="1">
    <citation type="submission" date="2018-05" db="EMBL/GenBank/DDBJ databases">
        <title>Genomic Encyclopedia of Type Strains, Phase IV (KMG-IV): sequencing the most valuable type-strain genomes for metagenomic binning, comparative biology and taxonomic classification.</title>
        <authorList>
            <person name="Goeker M."/>
        </authorList>
    </citation>
    <scope>NUCLEOTIDE SEQUENCE [LARGE SCALE GENOMIC DNA]</scope>
    <source>
        <strain evidence="6 7">DSM 16791</strain>
    </source>
</reference>
<organism evidence="6 7">
    <name type="scientific">Hoeflea marina</name>
    <dbReference type="NCBI Taxonomy" id="274592"/>
    <lineage>
        <taxon>Bacteria</taxon>
        <taxon>Pseudomonadati</taxon>
        <taxon>Pseudomonadota</taxon>
        <taxon>Alphaproteobacteria</taxon>
        <taxon>Hyphomicrobiales</taxon>
        <taxon>Rhizobiaceae</taxon>
        <taxon>Hoeflea</taxon>
    </lineage>
</organism>
<dbReference type="PANTHER" id="PTHR35008:SF8">
    <property type="entry name" value="ALCOHOL DEHYDROGENASE CYTOCHROME C SUBUNIT"/>
    <property type="match status" value="1"/>
</dbReference>
<dbReference type="Gene3D" id="1.10.760.10">
    <property type="entry name" value="Cytochrome c-like domain"/>
    <property type="match status" value="1"/>
</dbReference>
<evidence type="ECO:0000313" key="7">
    <source>
        <dbReference type="Proteomes" id="UP000246352"/>
    </source>
</evidence>
<dbReference type="PROSITE" id="PS51007">
    <property type="entry name" value="CYTC"/>
    <property type="match status" value="2"/>
</dbReference>
<protein>
    <submittedName>
        <fullName evidence="6">Mono/diheme cytochrome c family protein</fullName>
    </submittedName>
</protein>
<evidence type="ECO:0000256" key="3">
    <source>
        <dbReference type="ARBA" id="ARBA00023004"/>
    </source>
</evidence>
<keyword evidence="7" id="KW-1185">Reference proteome</keyword>
<dbReference type="RefSeq" id="WP_110031877.1">
    <property type="nucleotide sequence ID" value="NZ_QGTR01000002.1"/>
</dbReference>
<dbReference type="AlphaFoldDB" id="A0A317PMP7"/>
<dbReference type="InterPro" id="IPR051459">
    <property type="entry name" value="Cytochrome_c-type_DH"/>
</dbReference>
<dbReference type="EMBL" id="QGTR01000002">
    <property type="protein sequence ID" value="PWW02172.1"/>
    <property type="molecule type" value="Genomic_DNA"/>
</dbReference>
<keyword evidence="3 4" id="KW-0408">Iron</keyword>